<feature type="region of interest" description="Disordered" evidence="5">
    <location>
        <begin position="466"/>
        <end position="541"/>
    </location>
</feature>
<evidence type="ECO:0000256" key="5">
    <source>
        <dbReference type="SAM" id="MobiDB-lite"/>
    </source>
</evidence>
<dbReference type="SMART" id="SM01110">
    <property type="entry name" value="Cutinase"/>
    <property type="match status" value="1"/>
</dbReference>
<organism evidence="7 8">
    <name type="scientific">Nocardia camponoti</name>
    <dbReference type="NCBI Taxonomy" id="1616106"/>
    <lineage>
        <taxon>Bacteria</taxon>
        <taxon>Bacillati</taxon>
        <taxon>Actinomycetota</taxon>
        <taxon>Actinomycetes</taxon>
        <taxon>Mycobacteriales</taxon>
        <taxon>Nocardiaceae</taxon>
        <taxon>Nocardia</taxon>
    </lineage>
</organism>
<keyword evidence="8" id="KW-1185">Reference proteome</keyword>
<feature type="compositionally biased region" description="Low complexity" evidence="5">
    <location>
        <begin position="490"/>
        <end position="541"/>
    </location>
</feature>
<dbReference type="PANTHER" id="PTHR33630:SF9">
    <property type="entry name" value="CUTINASE 4"/>
    <property type="match status" value="1"/>
</dbReference>
<reference evidence="7" key="2">
    <citation type="submission" date="2020-09" db="EMBL/GenBank/DDBJ databases">
        <authorList>
            <person name="Sun Q."/>
            <person name="Zhou Y."/>
        </authorList>
    </citation>
    <scope>NUCLEOTIDE SEQUENCE</scope>
    <source>
        <strain evidence="7">CGMCC 4.7278</strain>
    </source>
</reference>
<name>A0A917QAQ7_9NOCA</name>
<evidence type="ECO:0000256" key="3">
    <source>
        <dbReference type="ARBA" id="ARBA00022801"/>
    </source>
</evidence>
<keyword evidence="2" id="KW-0719">Serine esterase</keyword>
<proteinExistence type="inferred from homology"/>
<dbReference type="RefSeq" id="WP_188827547.1">
    <property type="nucleotide sequence ID" value="NZ_BMMW01000001.1"/>
</dbReference>
<comment type="similarity">
    <text evidence="1">Belongs to the cutinase family.</text>
</comment>
<evidence type="ECO:0000313" key="8">
    <source>
        <dbReference type="Proteomes" id="UP000612956"/>
    </source>
</evidence>
<dbReference type="GO" id="GO:0052689">
    <property type="term" value="F:carboxylic ester hydrolase activity"/>
    <property type="evidence" value="ECO:0007669"/>
    <property type="project" value="UniProtKB-KW"/>
</dbReference>
<dbReference type="AlphaFoldDB" id="A0A917QAQ7"/>
<dbReference type="InterPro" id="IPR029058">
    <property type="entry name" value="AB_hydrolase_fold"/>
</dbReference>
<dbReference type="EMBL" id="BMMW01000001">
    <property type="protein sequence ID" value="GGK39912.1"/>
    <property type="molecule type" value="Genomic_DNA"/>
</dbReference>
<keyword evidence="4" id="KW-1015">Disulfide bond</keyword>
<dbReference type="SUPFAM" id="SSF53474">
    <property type="entry name" value="alpha/beta-Hydrolases"/>
    <property type="match status" value="1"/>
</dbReference>
<dbReference type="InterPro" id="IPR000675">
    <property type="entry name" value="Cutinase/axe"/>
</dbReference>
<evidence type="ECO:0008006" key="9">
    <source>
        <dbReference type="Google" id="ProtNLM"/>
    </source>
</evidence>
<evidence type="ECO:0000256" key="2">
    <source>
        <dbReference type="ARBA" id="ARBA00022487"/>
    </source>
</evidence>
<evidence type="ECO:0000256" key="1">
    <source>
        <dbReference type="ARBA" id="ARBA00007534"/>
    </source>
</evidence>
<reference evidence="7" key="1">
    <citation type="journal article" date="2014" name="Int. J. Syst. Evol. Microbiol.">
        <title>Complete genome sequence of Corynebacterium casei LMG S-19264T (=DSM 44701T), isolated from a smear-ripened cheese.</title>
        <authorList>
            <consortium name="US DOE Joint Genome Institute (JGI-PGF)"/>
            <person name="Walter F."/>
            <person name="Albersmeier A."/>
            <person name="Kalinowski J."/>
            <person name="Ruckert C."/>
        </authorList>
    </citation>
    <scope>NUCLEOTIDE SEQUENCE</scope>
    <source>
        <strain evidence="7">CGMCC 4.7278</strain>
    </source>
</reference>
<accession>A0A917QAQ7</accession>
<evidence type="ECO:0000313" key="7">
    <source>
        <dbReference type="EMBL" id="GGK39912.1"/>
    </source>
</evidence>
<dbReference type="Gene3D" id="3.40.50.1820">
    <property type="entry name" value="alpha/beta hydrolase"/>
    <property type="match status" value="1"/>
</dbReference>
<dbReference type="Proteomes" id="UP000612956">
    <property type="component" value="Unassembled WGS sequence"/>
</dbReference>
<comment type="caution">
    <text evidence="7">The sequence shown here is derived from an EMBL/GenBank/DDBJ whole genome shotgun (WGS) entry which is preliminary data.</text>
</comment>
<keyword evidence="3" id="KW-0378">Hydrolase</keyword>
<evidence type="ECO:0000256" key="4">
    <source>
        <dbReference type="ARBA" id="ARBA00023157"/>
    </source>
</evidence>
<protein>
    <recommendedName>
        <fullName evidence="9">Cutinase family protein</fullName>
    </recommendedName>
</protein>
<keyword evidence="6" id="KW-0732">Signal</keyword>
<dbReference type="Pfam" id="PF01083">
    <property type="entry name" value="Cutinase"/>
    <property type="match status" value="1"/>
</dbReference>
<sequence>MRIELARYTARLAGTIIALAVCSTAVSAGEANAEEVSIDTCPALFALGVQGTGESSPDAAPSTDTGMLSTVFGPMLSKAAEPGLVDRAYVPYPAGAGGVTPGEAVPYTQSVDKGLANLRDMAKQVTQRCPGTRLAVVGYSQGAHVVSLFAQEVGAGKGAVAADKVAAVALFADPTRAANSALFPGAADRTRPASAPGTSGKALAEIAEVKQAPTPGAGIGPQSQQAANFGALTGRVASFCATGDLACDAPQGAPIMRAVANLVSQMKVSGGDPIGSLVSIAQALAFTSIKTASTVVNEDISGSTLADLSISPKKSISQRLADAADPRSTLDVNSAFQALLKVGMIGLNAVVTVVKTVLDPATIAQLATATLVNPLAGLTLLGTKLVGAIPQLIPPTTGVRLVNEAFTAVQQNITDNKELLDVTTWVRYWDAMQRHDGYSRMGVGSDGTTPTDYVAQWFAALARDASSGPGVGASVTPVGGSDKPPVGIFTTTGASATPTPTAGGQFPFGTGADGASSGGATTPPAATPLTTAPTSRPSSVN</sequence>
<evidence type="ECO:0000256" key="6">
    <source>
        <dbReference type="SAM" id="SignalP"/>
    </source>
</evidence>
<dbReference type="PANTHER" id="PTHR33630">
    <property type="entry name" value="CUTINASE RV1984C-RELATED-RELATED"/>
    <property type="match status" value="1"/>
</dbReference>
<feature type="signal peptide" evidence="6">
    <location>
        <begin position="1"/>
        <end position="33"/>
    </location>
</feature>
<feature type="chain" id="PRO_5037655364" description="Cutinase family protein" evidence="6">
    <location>
        <begin position="34"/>
        <end position="541"/>
    </location>
</feature>
<gene>
    <name evidence="7" type="ORF">GCM10011591_09400</name>
</gene>